<protein>
    <submittedName>
        <fullName evidence="1">Uncharacterized protein</fullName>
    </submittedName>
</protein>
<keyword evidence="2" id="KW-1185">Reference proteome</keyword>
<accession>A0ACC2VN49</accession>
<gene>
    <name evidence="1" type="ORF">QFC21_003632</name>
</gene>
<comment type="caution">
    <text evidence="1">The sequence shown here is derived from an EMBL/GenBank/DDBJ whole genome shotgun (WGS) entry which is preliminary data.</text>
</comment>
<dbReference type="EMBL" id="JASBWT010000011">
    <property type="protein sequence ID" value="KAJ9100588.1"/>
    <property type="molecule type" value="Genomic_DNA"/>
</dbReference>
<name>A0ACC2VN49_9TREE</name>
<sequence>MGVSGLATFLREGRNSLATSLVVEQRIQQKDRAAEEQEAGKRKREMEPLEDEIPLVIDAWGFMWGMYPENLRWTTGGEYHAFSKLVTRFLKALETLHCRPYFVFDGPTPASKHDTVIQRYAGPLRSGLLFYRTSPQSRSHKSFLAHQPILPPLLLQTFTDTLKSHGLLNGVQVFHLPEGEADAYCVALADELEGFVVGNDSDFAILGAGRERGYRGYIPIEMMQWQVQIATTNPVEQVATTDAAARNGVDVDDGFQPVKSRRTKPSAAQKVTERNQTITTMTSLHLLPPEMPSPQMIADPATTCTLSLFLTVFTPAALATRLRIPPSYLPLLATILGTDHSPTLSGGRSLFFEDSLSKRDRVEVAARAIREALSPGNQPRMRKRLATMVGASNNKSTTSGRATPVTAYGGVSASSLSSSLAVNAGDEAFTFIALVMGNLLARPISNEETFTEYVTQMIEATCHYILPPSPSSFGLYADEKLAATARPNLGTCCSLFPYCECSPDMAPLSESLPLSSPLFDSQETQQLVRRRYALARNAGHMSAFASFVHPDRVYLKSYLQDPQGVCLSGLDVGKRVRAEAWRIFILNVYLFPVSSPEMETFPEGEEVDGSDSMMEGSEVVKNADEVEQLPDGMDEVSEDGEDFVFEGKTPLNAAEQPENGEPVAADQQGIWITEYYRTGASQTLGPHDNVLFNGDEPASPQSAFQVTEDQTLRRARFLQILDTDNTELTEFEPKWQIVVALLRHAVRLQQSSHKGSRKPWTAAEIDRMVEAAVRSSAAWDRVQDADDSLDTLDNKIQGPLLQNRDADIVAHVTAAALDLHALSQALLIAEEDAAIYRFLEGSTWHISLEAHNGDRTLPPHQREIKSAVVAAVTEGFDSRYILGLGTVATKQPKRERPPSPSPAAPVAKKMLSKTPKGTHGRYDLLMEI</sequence>
<reference evidence="1" key="1">
    <citation type="submission" date="2023-04" db="EMBL/GenBank/DDBJ databases">
        <title>Draft Genome sequencing of Naganishia species isolated from polar environments using Oxford Nanopore Technology.</title>
        <authorList>
            <person name="Leo P."/>
            <person name="Venkateswaran K."/>
        </authorList>
    </citation>
    <scope>NUCLEOTIDE SEQUENCE</scope>
    <source>
        <strain evidence="1">MNA-CCFEE 5423</strain>
    </source>
</reference>
<organism evidence="1 2">
    <name type="scientific">Naganishia friedmannii</name>
    <dbReference type="NCBI Taxonomy" id="89922"/>
    <lineage>
        <taxon>Eukaryota</taxon>
        <taxon>Fungi</taxon>
        <taxon>Dikarya</taxon>
        <taxon>Basidiomycota</taxon>
        <taxon>Agaricomycotina</taxon>
        <taxon>Tremellomycetes</taxon>
        <taxon>Filobasidiales</taxon>
        <taxon>Filobasidiaceae</taxon>
        <taxon>Naganishia</taxon>
    </lineage>
</organism>
<dbReference type="Proteomes" id="UP001227268">
    <property type="component" value="Unassembled WGS sequence"/>
</dbReference>
<proteinExistence type="predicted"/>
<evidence type="ECO:0000313" key="2">
    <source>
        <dbReference type="Proteomes" id="UP001227268"/>
    </source>
</evidence>
<evidence type="ECO:0000313" key="1">
    <source>
        <dbReference type="EMBL" id="KAJ9100588.1"/>
    </source>
</evidence>